<dbReference type="Pfam" id="PF01936">
    <property type="entry name" value="NYN"/>
    <property type="match status" value="1"/>
</dbReference>
<accession>A0A2M9A9V1</accession>
<reference evidence="2 3" key="1">
    <citation type="submission" date="2017-11" db="EMBL/GenBank/DDBJ databases">
        <title>Animal gut microbial communities from fecal samples from Wisconsin, USA.</title>
        <authorList>
            <person name="Neumann A."/>
        </authorList>
    </citation>
    <scope>NUCLEOTIDE SEQUENCE [LARGE SCALE GENOMIC DNA]</scope>
    <source>
        <strain evidence="2 3">UWS3</strain>
    </source>
</reference>
<sequence>MEMEKKIALIIDCDNAKADAIYGIMEELSKFGETSIRRAYGNWKGSNPWEEVLHPFAIQPIQQFPYTKGKNATDLAMTIDVMELLFTESIDIFAIVSSDSDFTPLAMKLRAKSKQVIGFGEEKTPQPFIDSCNSFIYIDKFKKPTESDAATNDIEPLDRNKLRGNAKIMNAIRKAISEEADESGWAVASKVSQQINRQIPLSPKNYGYAKWPSLIRATEYFEEGKNSKGQPVFRIKKK</sequence>
<keyword evidence="3" id="KW-1185">Reference proteome</keyword>
<dbReference type="InterPro" id="IPR041966">
    <property type="entry name" value="LOTUS-like"/>
</dbReference>
<evidence type="ECO:0000313" key="2">
    <source>
        <dbReference type="EMBL" id="PJJ42489.1"/>
    </source>
</evidence>
<dbReference type="PROSITE" id="PS51644">
    <property type="entry name" value="HTH_OST"/>
    <property type="match status" value="1"/>
</dbReference>
<dbReference type="PANTHER" id="PTHR35811">
    <property type="entry name" value="SLR1870 PROTEIN"/>
    <property type="match status" value="1"/>
</dbReference>
<dbReference type="Proteomes" id="UP000231134">
    <property type="component" value="Unassembled WGS sequence"/>
</dbReference>
<gene>
    <name evidence="2" type="ORF">BGX16_2520</name>
</gene>
<proteinExistence type="predicted"/>
<protein>
    <submittedName>
        <fullName evidence="2">Uncharacterized protein (TIGR00288 family)</fullName>
    </submittedName>
</protein>
<dbReference type="AlphaFoldDB" id="A0A2M9A9V1"/>
<dbReference type="EMBL" id="PGEX01000001">
    <property type="protein sequence ID" value="PJJ42489.1"/>
    <property type="molecule type" value="Genomic_DNA"/>
</dbReference>
<dbReference type="CDD" id="cd11297">
    <property type="entry name" value="PIN_LabA-like_N_1"/>
    <property type="match status" value="1"/>
</dbReference>
<dbReference type="Gene3D" id="3.40.50.1010">
    <property type="entry name" value="5'-nuclease"/>
    <property type="match status" value="1"/>
</dbReference>
<dbReference type="Pfam" id="PF12872">
    <property type="entry name" value="OST-HTH"/>
    <property type="match status" value="1"/>
</dbReference>
<evidence type="ECO:0000259" key="1">
    <source>
        <dbReference type="PROSITE" id="PS51644"/>
    </source>
</evidence>
<dbReference type="GO" id="GO:0004540">
    <property type="term" value="F:RNA nuclease activity"/>
    <property type="evidence" value="ECO:0007669"/>
    <property type="project" value="InterPro"/>
</dbReference>
<feature type="domain" description="HTH OST-type" evidence="1">
    <location>
        <begin position="164"/>
        <end position="237"/>
    </location>
</feature>
<comment type="caution">
    <text evidence="2">The sequence shown here is derived from an EMBL/GenBank/DDBJ whole genome shotgun (WGS) entry which is preliminary data.</text>
</comment>
<dbReference type="RefSeq" id="WP_100426346.1">
    <property type="nucleotide sequence ID" value="NZ_PGEX01000001.1"/>
</dbReference>
<dbReference type="OrthoDB" id="9783963at2"/>
<dbReference type="CDD" id="cd10146">
    <property type="entry name" value="LabA_like_C"/>
    <property type="match status" value="1"/>
</dbReference>
<dbReference type="InterPro" id="IPR025605">
    <property type="entry name" value="OST-HTH/LOTUS_dom"/>
</dbReference>
<organism evidence="2 3">
    <name type="scientific">Hallerella succinigenes</name>
    <dbReference type="NCBI Taxonomy" id="1896222"/>
    <lineage>
        <taxon>Bacteria</taxon>
        <taxon>Pseudomonadati</taxon>
        <taxon>Fibrobacterota</taxon>
        <taxon>Fibrobacteria</taxon>
        <taxon>Fibrobacterales</taxon>
        <taxon>Fibrobacteraceae</taxon>
        <taxon>Hallerella</taxon>
    </lineage>
</organism>
<dbReference type="PANTHER" id="PTHR35811:SF1">
    <property type="entry name" value="HTH OST-TYPE DOMAIN-CONTAINING PROTEIN"/>
    <property type="match status" value="1"/>
</dbReference>
<evidence type="ECO:0000313" key="3">
    <source>
        <dbReference type="Proteomes" id="UP000231134"/>
    </source>
</evidence>
<dbReference type="Gene3D" id="3.30.420.610">
    <property type="entry name" value="LOTUS domain-like"/>
    <property type="match status" value="1"/>
</dbReference>
<dbReference type="InterPro" id="IPR021139">
    <property type="entry name" value="NYN"/>
</dbReference>
<name>A0A2M9A9V1_9BACT</name>